<name>A0ABP7AR77_9MICO</name>
<organism evidence="8 9">
    <name type="scientific">Microbacterium awajiense</name>
    <dbReference type="NCBI Taxonomy" id="415214"/>
    <lineage>
        <taxon>Bacteria</taxon>
        <taxon>Bacillati</taxon>
        <taxon>Actinomycetota</taxon>
        <taxon>Actinomycetes</taxon>
        <taxon>Micrococcales</taxon>
        <taxon>Microbacteriaceae</taxon>
        <taxon>Microbacterium</taxon>
    </lineage>
</organism>
<dbReference type="Proteomes" id="UP001501697">
    <property type="component" value="Unassembled WGS sequence"/>
</dbReference>
<keyword evidence="3" id="KW-0521">NADP</keyword>
<proteinExistence type="predicted"/>
<dbReference type="SUPFAM" id="SSF51735">
    <property type="entry name" value="NAD(P)-binding Rossmann-fold domains"/>
    <property type="match status" value="1"/>
</dbReference>
<feature type="domain" description="Glucose-6-phosphate dehydrogenase NAD-binding" evidence="6">
    <location>
        <begin position="17"/>
        <end position="179"/>
    </location>
</feature>
<evidence type="ECO:0000256" key="4">
    <source>
        <dbReference type="ARBA" id="ARBA00023002"/>
    </source>
</evidence>
<evidence type="ECO:0000259" key="6">
    <source>
        <dbReference type="Pfam" id="PF00479"/>
    </source>
</evidence>
<protein>
    <submittedName>
        <fullName evidence="8">Glucose-6-phosphate dehydrogenase</fullName>
    </submittedName>
</protein>
<dbReference type="PIRSF" id="PIRSF000110">
    <property type="entry name" value="G6PD"/>
    <property type="match status" value="1"/>
</dbReference>
<dbReference type="Pfam" id="PF00479">
    <property type="entry name" value="G6PD_N"/>
    <property type="match status" value="1"/>
</dbReference>
<evidence type="ECO:0000313" key="8">
    <source>
        <dbReference type="EMBL" id="GAA3638549.1"/>
    </source>
</evidence>
<dbReference type="SUPFAM" id="SSF55347">
    <property type="entry name" value="Glyceraldehyde-3-phosphate dehydrogenase-like, C-terminal domain"/>
    <property type="match status" value="1"/>
</dbReference>
<comment type="caution">
    <text evidence="8">The sequence shown here is derived from an EMBL/GenBank/DDBJ whole genome shotgun (WGS) entry which is preliminary data.</text>
</comment>
<comment type="pathway">
    <text evidence="1">Carbohydrate degradation; pentose phosphate pathway; D-ribulose 5-phosphate from D-glucose 6-phosphate (oxidative stage): step 1/3.</text>
</comment>
<gene>
    <name evidence="8" type="primary">zwf_2</name>
    <name evidence="8" type="ORF">GCM10022200_22400</name>
</gene>
<keyword evidence="4" id="KW-0560">Oxidoreductase</keyword>
<dbReference type="Gene3D" id="3.30.360.10">
    <property type="entry name" value="Dihydrodipicolinate Reductase, domain 2"/>
    <property type="match status" value="1"/>
</dbReference>
<dbReference type="PANTHER" id="PTHR23429">
    <property type="entry name" value="GLUCOSE-6-PHOSPHATE 1-DEHYDROGENASE G6PD"/>
    <property type="match status" value="1"/>
</dbReference>
<dbReference type="Gene3D" id="3.40.50.720">
    <property type="entry name" value="NAD(P)-binding Rossmann-like Domain"/>
    <property type="match status" value="1"/>
</dbReference>
<evidence type="ECO:0000256" key="3">
    <source>
        <dbReference type="ARBA" id="ARBA00022857"/>
    </source>
</evidence>
<accession>A0ABP7AR77</accession>
<dbReference type="EMBL" id="BAAAYU010000005">
    <property type="protein sequence ID" value="GAA3638549.1"/>
    <property type="molecule type" value="Genomic_DNA"/>
</dbReference>
<dbReference type="PANTHER" id="PTHR23429:SF0">
    <property type="entry name" value="GLUCOSE-6-PHOSPHATE 1-DEHYDROGENASE"/>
    <property type="match status" value="1"/>
</dbReference>
<feature type="domain" description="Glucose-6-phosphate dehydrogenase C-terminal" evidence="7">
    <location>
        <begin position="183"/>
        <end position="458"/>
    </location>
</feature>
<keyword evidence="2" id="KW-0313">Glucose metabolism</keyword>
<keyword evidence="9" id="KW-1185">Reference proteome</keyword>
<keyword evidence="5" id="KW-0119">Carbohydrate metabolism</keyword>
<dbReference type="Pfam" id="PF02781">
    <property type="entry name" value="G6PD_C"/>
    <property type="match status" value="1"/>
</dbReference>
<reference evidence="9" key="1">
    <citation type="journal article" date="2019" name="Int. J. Syst. Evol. Microbiol.">
        <title>The Global Catalogue of Microorganisms (GCM) 10K type strain sequencing project: providing services to taxonomists for standard genome sequencing and annotation.</title>
        <authorList>
            <consortium name="The Broad Institute Genomics Platform"/>
            <consortium name="The Broad Institute Genome Sequencing Center for Infectious Disease"/>
            <person name="Wu L."/>
            <person name="Ma J."/>
        </authorList>
    </citation>
    <scope>NUCLEOTIDE SEQUENCE [LARGE SCALE GENOMIC DNA]</scope>
    <source>
        <strain evidence="9">JCM 16544</strain>
    </source>
</reference>
<dbReference type="InterPro" id="IPR001282">
    <property type="entry name" value="G6P_DH"/>
</dbReference>
<evidence type="ECO:0000259" key="7">
    <source>
        <dbReference type="Pfam" id="PF02781"/>
    </source>
</evidence>
<evidence type="ECO:0000256" key="1">
    <source>
        <dbReference type="ARBA" id="ARBA00004937"/>
    </source>
</evidence>
<dbReference type="NCBIfam" id="NF009492">
    <property type="entry name" value="PRK12853.1-3"/>
    <property type="match status" value="1"/>
</dbReference>
<evidence type="ECO:0000256" key="2">
    <source>
        <dbReference type="ARBA" id="ARBA00022526"/>
    </source>
</evidence>
<dbReference type="InterPro" id="IPR022674">
    <property type="entry name" value="G6P_DH_NAD-bd"/>
</dbReference>
<evidence type="ECO:0000313" key="9">
    <source>
        <dbReference type="Proteomes" id="UP001501697"/>
    </source>
</evidence>
<dbReference type="InterPro" id="IPR022675">
    <property type="entry name" value="G6P_DH_C"/>
</dbReference>
<dbReference type="PRINTS" id="PR00079">
    <property type="entry name" value="G6PDHDRGNASE"/>
</dbReference>
<evidence type="ECO:0000256" key="5">
    <source>
        <dbReference type="ARBA" id="ARBA00023277"/>
    </source>
</evidence>
<sequence>MQAAIVAVMATETTLLILGASGDLTSRLLLPALGQLLLREPARRVHLSGAGMDDWSDAQWHDVVREAFATTDAQDAFAAVASTTYTQADITRPEDLARLVGASTGRLALYFAVPPSVAAASCDALKGVALPDGTVLALEKPFGTDEESARALNRTLTALVPEHRIFRVDHFLGRSTLLNILGVRFANRVFEPVWSADHVESVLVRYDESLGLEGRAGYYDRAGALIDMIQSHLLQVLAILAMEPPATLNERDLRDAIGAALRATHIWEDNPVRFSRRARYTAGTVGDRALPAYVDEAGVDPARGTETLAELTFEVRTARWAGVPFTLRSGKALTGRDAEIVITFQPVRHLPAGFTGETRGSVLRFVLGPDQMSLEIDVNGGDDPFALERALLEADLGEGALKAYGEVLSGILDGDAVLSVRGDAAEECWRILHPVLDVWRRGDVPLEEYPAGSAGPADWPMLP</sequence>
<dbReference type="InterPro" id="IPR036291">
    <property type="entry name" value="NAD(P)-bd_dom_sf"/>
</dbReference>